<comment type="pathway">
    <text evidence="3 14">Amino-acid biosynthesis; L-histidine biosynthesis; L-histidine from 5-phospho-alpha-D-ribose 1-diphosphate: step 3/9.</text>
</comment>
<keyword evidence="10 14" id="KW-0378">Hydrolase</keyword>
<dbReference type="Gene3D" id="3.10.20.810">
    <property type="entry name" value="Phosphoribosyl-AMP cyclohydrolase"/>
    <property type="match status" value="1"/>
</dbReference>
<comment type="catalytic activity">
    <reaction evidence="2">
        <text>1-(5-phospho-beta-D-ribosyl)-ATP + H2O = 1-(5-phospho-beta-D-ribosyl)-5'-AMP + diphosphate + H(+)</text>
        <dbReference type="Rhea" id="RHEA:22828"/>
        <dbReference type="ChEBI" id="CHEBI:15377"/>
        <dbReference type="ChEBI" id="CHEBI:15378"/>
        <dbReference type="ChEBI" id="CHEBI:33019"/>
        <dbReference type="ChEBI" id="CHEBI:59457"/>
        <dbReference type="ChEBI" id="CHEBI:73183"/>
        <dbReference type="EC" id="3.6.1.31"/>
    </reaction>
</comment>
<dbReference type="EC" id="3.5.4.19" evidence="14"/>
<dbReference type="PANTHER" id="PTHR42945">
    <property type="entry name" value="HISTIDINE BIOSYNTHESIS BIFUNCTIONAL PROTEIN"/>
    <property type="match status" value="1"/>
</dbReference>
<dbReference type="EMBL" id="CP009246">
    <property type="protein sequence ID" value="APT87141.1"/>
    <property type="molecule type" value="Genomic_DNA"/>
</dbReference>
<gene>
    <name evidence="14 17" type="primary">hisI</name>
    <name evidence="17" type="ORF">CFL01nite_08630</name>
    <name evidence="16" type="ORF">CFLV_08005</name>
</gene>
<comment type="similarity">
    <text evidence="5">In the C-terminal section; belongs to the PRA-PH family.</text>
</comment>
<feature type="binding site" evidence="14">
    <location>
        <position position="114"/>
    </location>
    <ligand>
        <name>Zn(2+)</name>
        <dbReference type="ChEBI" id="CHEBI:29105"/>
        <note>ligand shared between dimeric partners</note>
    </ligand>
</feature>
<protein>
    <recommendedName>
        <fullName evidence="14">Phosphoribosyl-AMP cyclohydrolase</fullName>
        <shortName evidence="14">PRA-CH</shortName>
        <ecNumber evidence="14">3.5.4.19</ecNumber>
    </recommendedName>
</protein>
<feature type="binding site" evidence="14">
    <location>
        <position position="107"/>
    </location>
    <ligand>
        <name>Zn(2+)</name>
        <dbReference type="ChEBI" id="CHEBI:29105"/>
        <note>ligand shared between dimeric partners</note>
    </ligand>
</feature>
<feature type="binding site" evidence="14">
    <location>
        <position position="90"/>
    </location>
    <ligand>
        <name>Mg(2+)</name>
        <dbReference type="ChEBI" id="CHEBI:18420"/>
    </ligand>
</feature>
<comment type="cofactor">
    <cofactor evidence="14">
        <name>Zn(2+)</name>
        <dbReference type="ChEBI" id="CHEBI:29105"/>
    </cofactor>
    <text evidence="14">Binds 1 zinc ion per subunit.</text>
</comment>
<feature type="binding site" evidence="14">
    <location>
        <position position="92"/>
    </location>
    <ligand>
        <name>Mg(2+)</name>
        <dbReference type="ChEBI" id="CHEBI:18420"/>
    </ligand>
</feature>
<keyword evidence="13 14" id="KW-0368">Histidine biosynthesis</keyword>
<evidence type="ECO:0000256" key="5">
    <source>
        <dbReference type="ARBA" id="ARBA00007731"/>
    </source>
</evidence>
<dbReference type="GO" id="GO:0000287">
    <property type="term" value="F:magnesium ion binding"/>
    <property type="evidence" value="ECO:0007669"/>
    <property type="project" value="UniProtKB-UniRule"/>
</dbReference>
<dbReference type="Proteomes" id="UP000185479">
    <property type="component" value="Chromosome"/>
</dbReference>
<dbReference type="PANTHER" id="PTHR42945:SF11">
    <property type="entry name" value="PHOSPHORIBOSYL-AMP CYCLOHYDROLASE"/>
    <property type="match status" value="1"/>
</dbReference>
<dbReference type="HAMAP" id="MF_01021">
    <property type="entry name" value="HisI"/>
    <property type="match status" value="1"/>
</dbReference>
<evidence type="ECO:0000313" key="16">
    <source>
        <dbReference type="EMBL" id="APT87141.1"/>
    </source>
</evidence>
<comment type="cofactor">
    <cofactor evidence="14">
        <name>Mg(2+)</name>
        <dbReference type="ChEBI" id="CHEBI:18420"/>
    </cofactor>
    <text evidence="14">Binds 1 Mg(2+) ion per subunit.</text>
</comment>
<dbReference type="UniPathway" id="UPA00031">
    <property type="reaction ID" value="UER00008"/>
</dbReference>
<dbReference type="GO" id="GO:0000105">
    <property type="term" value="P:L-histidine biosynthetic process"/>
    <property type="evidence" value="ECO:0007669"/>
    <property type="project" value="UniProtKB-UniRule"/>
</dbReference>
<evidence type="ECO:0000256" key="6">
    <source>
        <dbReference type="ARBA" id="ARBA00008299"/>
    </source>
</evidence>
<reference evidence="16 18" key="1">
    <citation type="submission" date="2014-08" db="EMBL/GenBank/DDBJ databases">
        <title>Complete genome sequence of Corynebacterium flavescens OJ8(T)(=DSM 20296(T)), isolated from cheese.</title>
        <authorList>
            <person name="Ruckert C."/>
            <person name="Albersmeier A."/>
            <person name="Winkler A."/>
            <person name="Kalinowski J."/>
        </authorList>
    </citation>
    <scope>NUCLEOTIDE SEQUENCE [LARGE SCALE GENOMIC DNA]</scope>
    <source>
        <strain evidence="16 18">OJ8</strain>
    </source>
</reference>
<dbReference type="STRING" id="28028.CFLV_08005"/>
<dbReference type="GO" id="GO:0004635">
    <property type="term" value="F:phosphoribosyl-AMP cyclohydrolase activity"/>
    <property type="evidence" value="ECO:0007669"/>
    <property type="project" value="UniProtKB-UniRule"/>
</dbReference>
<dbReference type="GO" id="GO:0008270">
    <property type="term" value="F:zinc ion binding"/>
    <property type="evidence" value="ECO:0007669"/>
    <property type="project" value="UniProtKB-UniRule"/>
</dbReference>
<comment type="catalytic activity">
    <reaction evidence="1 14">
        <text>1-(5-phospho-beta-D-ribosyl)-5'-AMP + H2O = 1-(5-phospho-beta-D-ribosyl)-5-[(5-phospho-beta-D-ribosylamino)methylideneamino]imidazole-4-carboxamide</text>
        <dbReference type="Rhea" id="RHEA:20049"/>
        <dbReference type="ChEBI" id="CHEBI:15377"/>
        <dbReference type="ChEBI" id="CHEBI:58435"/>
        <dbReference type="ChEBI" id="CHEBI:59457"/>
        <dbReference type="EC" id="3.5.4.19"/>
    </reaction>
</comment>
<evidence type="ECO:0000313" key="18">
    <source>
        <dbReference type="Proteomes" id="UP000185479"/>
    </source>
</evidence>
<dbReference type="GO" id="GO:0005737">
    <property type="term" value="C:cytoplasm"/>
    <property type="evidence" value="ECO:0007669"/>
    <property type="project" value="UniProtKB-SubCell"/>
</dbReference>
<keyword evidence="18" id="KW-1185">Reference proteome</keyword>
<dbReference type="RefSeq" id="WP_075730077.1">
    <property type="nucleotide sequence ID" value="NZ_BJNB01000009.1"/>
</dbReference>
<evidence type="ECO:0000256" key="11">
    <source>
        <dbReference type="ARBA" id="ARBA00022833"/>
    </source>
</evidence>
<evidence type="ECO:0000256" key="1">
    <source>
        <dbReference type="ARBA" id="ARBA00000024"/>
    </source>
</evidence>
<evidence type="ECO:0000313" key="17">
    <source>
        <dbReference type="EMBL" id="GEB97368.1"/>
    </source>
</evidence>
<keyword evidence="8 14" id="KW-0028">Amino-acid biosynthesis</keyword>
<evidence type="ECO:0000256" key="3">
    <source>
        <dbReference type="ARBA" id="ARBA00005169"/>
    </source>
</evidence>
<comment type="similarity">
    <text evidence="14">Belongs to the PRA-CH family.</text>
</comment>
<evidence type="ECO:0000256" key="8">
    <source>
        <dbReference type="ARBA" id="ARBA00022605"/>
    </source>
</evidence>
<proteinExistence type="inferred from homology"/>
<keyword evidence="9 14" id="KW-0479">Metal-binding</keyword>
<dbReference type="Pfam" id="PF01502">
    <property type="entry name" value="PRA-CH"/>
    <property type="match status" value="1"/>
</dbReference>
<evidence type="ECO:0000256" key="9">
    <source>
        <dbReference type="ARBA" id="ARBA00022723"/>
    </source>
</evidence>
<dbReference type="EMBL" id="BJNB01000009">
    <property type="protein sequence ID" value="GEB97368.1"/>
    <property type="molecule type" value="Genomic_DNA"/>
</dbReference>
<keyword evidence="7 14" id="KW-0963">Cytoplasm</keyword>
<dbReference type="GO" id="GO:0004636">
    <property type="term" value="F:phosphoribosyl-ATP diphosphatase activity"/>
    <property type="evidence" value="ECO:0007669"/>
    <property type="project" value="UniProtKB-EC"/>
</dbReference>
<comment type="similarity">
    <text evidence="6">In the N-terminal section; belongs to the PRA-CH family.</text>
</comment>
<feature type="binding site" evidence="14">
    <location>
        <position position="94"/>
    </location>
    <ligand>
        <name>Mg(2+)</name>
        <dbReference type="ChEBI" id="CHEBI:18420"/>
    </ligand>
</feature>
<feature type="domain" description="Phosphoribosyl-AMP cyclohydrolase" evidence="15">
    <location>
        <begin position="43"/>
        <end position="115"/>
    </location>
</feature>
<accession>A0A1L7CMU2</accession>
<keyword evidence="11 14" id="KW-0862">Zinc</keyword>
<dbReference type="OrthoDB" id="9795769at2"/>
<dbReference type="InterPro" id="IPR038019">
    <property type="entry name" value="PRib_AMP_CycHydrolase_sf"/>
</dbReference>
<reference evidence="17 19" key="2">
    <citation type="submission" date="2019-06" db="EMBL/GenBank/DDBJ databases">
        <title>Whole genome shotgun sequence of Corynebacterium flavescens NBRC 14136.</title>
        <authorList>
            <person name="Hosoyama A."/>
            <person name="Uohara A."/>
            <person name="Ohji S."/>
            <person name="Ichikawa N."/>
        </authorList>
    </citation>
    <scope>NUCLEOTIDE SEQUENCE [LARGE SCALE GENOMIC DNA]</scope>
    <source>
        <strain evidence="17 19">NBRC 14136</strain>
    </source>
</reference>
<dbReference type="FunFam" id="3.10.20.810:FF:000001">
    <property type="entry name" value="Histidine biosynthesis bifunctional protein HisIE"/>
    <property type="match status" value="1"/>
</dbReference>
<dbReference type="SUPFAM" id="SSF141734">
    <property type="entry name" value="HisI-like"/>
    <property type="match status" value="1"/>
</dbReference>
<dbReference type="Proteomes" id="UP000315353">
    <property type="component" value="Unassembled WGS sequence"/>
</dbReference>
<dbReference type="InterPro" id="IPR002496">
    <property type="entry name" value="PRib_AMP_CycHydrolase_dom"/>
</dbReference>
<organism evidence="16 18">
    <name type="scientific">Corynebacterium flavescens</name>
    <dbReference type="NCBI Taxonomy" id="28028"/>
    <lineage>
        <taxon>Bacteria</taxon>
        <taxon>Bacillati</taxon>
        <taxon>Actinomycetota</taxon>
        <taxon>Actinomycetes</taxon>
        <taxon>Mycobacteriales</taxon>
        <taxon>Corynebacteriaceae</taxon>
        <taxon>Corynebacterium</taxon>
    </lineage>
</organism>
<evidence type="ECO:0000256" key="10">
    <source>
        <dbReference type="ARBA" id="ARBA00022801"/>
    </source>
</evidence>
<evidence type="ECO:0000256" key="13">
    <source>
        <dbReference type="ARBA" id="ARBA00023102"/>
    </source>
</evidence>
<evidence type="ECO:0000256" key="7">
    <source>
        <dbReference type="ARBA" id="ARBA00022490"/>
    </source>
</evidence>
<comment type="subunit">
    <text evidence="14">Homodimer.</text>
</comment>
<comment type="function">
    <text evidence="14">Catalyzes the hydrolysis of the adenine ring of phosphoribosyl-AMP.</text>
</comment>
<evidence type="ECO:0000313" key="19">
    <source>
        <dbReference type="Proteomes" id="UP000315353"/>
    </source>
</evidence>
<name>A0A1L7CMU2_CORFL</name>
<comment type="pathway">
    <text evidence="4">Amino-acid biosynthesis; L-histidine biosynthesis; L-histidine from 5-phospho-alpha-D-ribose 1-diphosphate: step 2/9.</text>
</comment>
<dbReference type="KEGG" id="cfc:CFLV_08005"/>
<feature type="binding site" evidence="14">
    <location>
        <position position="91"/>
    </location>
    <ligand>
        <name>Zn(2+)</name>
        <dbReference type="ChEBI" id="CHEBI:29105"/>
        <note>ligand shared between dimeric partners</note>
    </ligand>
</feature>
<evidence type="ECO:0000256" key="2">
    <source>
        <dbReference type="ARBA" id="ARBA00001460"/>
    </source>
</evidence>
<keyword evidence="12 14" id="KW-0460">Magnesium</keyword>
<dbReference type="AlphaFoldDB" id="A0A1L7CMU2"/>
<comment type="subcellular location">
    <subcellularLocation>
        <location evidence="14">Cytoplasm</location>
    </subcellularLocation>
</comment>
<dbReference type="GeneID" id="82880658"/>
<evidence type="ECO:0000259" key="15">
    <source>
        <dbReference type="Pfam" id="PF01502"/>
    </source>
</evidence>
<dbReference type="NCBIfam" id="NF000768">
    <property type="entry name" value="PRK00051.1"/>
    <property type="match status" value="1"/>
</dbReference>
<evidence type="ECO:0000256" key="14">
    <source>
        <dbReference type="HAMAP-Rule" id="MF_01021"/>
    </source>
</evidence>
<dbReference type="InterPro" id="IPR026660">
    <property type="entry name" value="PRA-CH"/>
</dbReference>
<sequence length="127" mass="13983">MKDSPSANPADYELSEDIAALLKRNDAGLVPAIVQSEEGEVLMMAWMDDHALAYTLASKKGTYFSRSRRAYWIKGETSGHTQQVLDVRLDCDGDTILLKVRQKGGACHTGDRTCFDAKDLMGEELNG</sequence>
<evidence type="ECO:0000256" key="12">
    <source>
        <dbReference type="ARBA" id="ARBA00022842"/>
    </source>
</evidence>
<evidence type="ECO:0000256" key="4">
    <source>
        <dbReference type="ARBA" id="ARBA00005204"/>
    </source>
</evidence>